<dbReference type="InterPro" id="IPR025563">
    <property type="entry name" value="DUF4286"/>
</dbReference>
<proteinExistence type="predicted"/>
<keyword evidence="2" id="KW-1185">Reference proteome</keyword>
<protein>
    <recommendedName>
        <fullName evidence="3">DUF4286 domain-containing protein</fullName>
    </recommendedName>
</protein>
<evidence type="ECO:0000313" key="1">
    <source>
        <dbReference type="EMBL" id="VVC75700.1"/>
    </source>
</evidence>
<evidence type="ECO:0000313" key="2">
    <source>
        <dbReference type="Proteomes" id="UP000324194"/>
    </source>
</evidence>
<accession>A0A5E4PFD7</accession>
<dbReference type="Proteomes" id="UP000324194">
    <property type="component" value="Chromosome 1"/>
</dbReference>
<evidence type="ECO:0008006" key="3">
    <source>
        <dbReference type="Google" id="ProtNLM"/>
    </source>
</evidence>
<dbReference type="KEGG" id="asip:AQUSIP_09900"/>
<gene>
    <name evidence="1" type="ORF">AQUSIP_09900</name>
</gene>
<reference evidence="1 2" key="1">
    <citation type="submission" date="2019-08" db="EMBL/GenBank/DDBJ databases">
        <authorList>
            <person name="Guy L."/>
        </authorList>
    </citation>
    <scope>NUCLEOTIDE SEQUENCE [LARGE SCALE GENOMIC DNA]</scope>
    <source>
        <strain evidence="1 2">SGT-108</strain>
    </source>
</reference>
<sequence length="104" mass="12380">MVIYEVNLSINNDIFQEYYEWLLPHIQQMLLFNGFIKSEIGMVENNEDDNQNHLRVSYTVDSYDNLQHYFDHHASEMRAEAINRFGDKINVTRRIILEPLTLCA</sequence>
<dbReference type="RefSeq" id="WP_172622739.1">
    <property type="nucleotide sequence ID" value="NZ_LR699119.1"/>
</dbReference>
<dbReference type="AlphaFoldDB" id="A0A5E4PFD7"/>
<organism evidence="1 2">
    <name type="scientific">Aquicella siphonis</name>
    <dbReference type="NCBI Taxonomy" id="254247"/>
    <lineage>
        <taxon>Bacteria</taxon>
        <taxon>Pseudomonadati</taxon>
        <taxon>Pseudomonadota</taxon>
        <taxon>Gammaproteobacteria</taxon>
        <taxon>Legionellales</taxon>
        <taxon>Coxiellaceae</taxon>
        <taxon>Aquicella</taxon>
    </lineage>
</organism>
<dbReference type="EMBL" id="LR699119">
    <property type="protein sequence ID" value="VVC75700.1"/>
    <property type="molecule type" value="Genomic_DNA"/>
</dbReference>
<name>A0A5E4PFD7_9COXI</name>
<dbReference type="Pfam" id="PF14114">
    <property type="entry name" value="DUF4286"/>
    <property type="match status" value="1"/>
</dbReference>